<sequence>MKRALLSIDKPFVCVAVNGAAVDDDAGVAARLRNGARVSTSELSELSLKSNALKSAFDLDISRLNSRFQSRHTGHTGKLLLMIYSFHTQH</sequence>
<protein>
    <submittedName>
        <fullName evidence="1">Uncharacterized protein</fullName>
    </submittedName>
</protein>
<dbReference type="EMBL" id="JXJN01001512">
    <property type="status" value="NOT_ANNOTATED_CDS"/>
    <property type="molecule type" value="Genomic_DNA"/>
</dbReference>
<organism evidence="1 2">
    <name type="scientific">Glossina palpalis gambiensis</name>
    <dbReference type="NCBI Taxonomy" id="67801"/>
    <lineage>
        <taxon>Eukaryota</taxon>
        <taxon>Metazoa</taxon>
        <taxon>Ecdysozoa</taxon>
        <taxon>Arthropoda</taxon>
        <taxon>Hexapoda</taxon>
        <taxon>Insecta</taxon>
        <taxon>Pterygota</taxon>
        <taxon>Neoptera</taxon>
        <taxon>Endopterygota</taxon>
        <taxon>Diptera</taxon>
        <taxon>Brachycera</taxon>
        <taxon>Muscomorpha</taxon>
        <taxon>Hippoboscoidea</taxon>
        <taxon>Glossinidae</taxon>
        <taxon>Glossina</taxon>
    </lineage>
</organism>
<keyword evidence="2" id="KW-1185">Reference proteome</keyword>
<dbReference type="VEuPathDB" id="VectorBase:GPPI004065"/>
<reference evidence="2" key="1">
    <citation type="submission" date="2015-01" db="EMBL/GenBank/DDBJ databases">
        <authorList>
            <person name="Aksoy S."/>
            <person name="Warren W."/>
            <person name="Wilson R.K."/>
        </authorList>
    </citation>
    <scope>NUCLEOTIDE SEQUENCE [LARGE SCALE GENOMIC DNA]</scope>
    <source>
        <strain evidence="2">IAEA</strain>
    </source>
</reference>
<dbReference type="AlphaFoldDB" id="A0A1B0APN7"/>
<accession>A0A1B0APN7</accession>
<evidence type="ECO:0000313" key="1">
    <source>
        <dbReference type="EnsemblMetazoa" id="GPPI004065-PA"/>
    </source>
</evidence>
<dbReference type="Proteomes" id="UP000092460">
    <property type="component" value="Unassembled WGS sequence"/>
</dbReference>
<proteinExistence type="predicted"/>
<name>A0A1B0APN7_9MUSC</name>
<reference evidence="1" key="2">
    <citation type="submission" date="2020-05" db="UniProtKB">
        <authorList>
            <consortium name="EnsemblMetazoa"/>
        </authorList>
    </citation>
    <scope>IDENTIFICATION</scope>
    <source>
        <strain evidence="1">IAEA</strain>
    </source>
</reference>
<dbReference type="EnsemblMetazoa" id="GPPI004065-RA">
    <property type="protein sequence ID" value="GPPI004065-PA"/>
    <property type="gene ID" value="GPPI004065"/>
</dbReference>
<evidence type="ECO:0000313" key="2">
    <source>
        <dbReference type="Proteomes" id="UP000092460"/>
    </source>
</evidence>